<comment type="caution">
    <text evidence="1">The sequence shown here is derived from an EMBL/GenBank/DDBJ whole genome shotgun (WGS) entry which is preliminary data.</text>
</comment>
<feature type="non-terminal residue" evidence="1">
    <location>
        <position position="1"/>
    </location>
</feature>
<feature type="non-terminal residue" evidence="1">
    <location>
        <position position="119"/>
    </location>
</feature>
<evidence type="ECO:0000313" key="1">
    <source>
        <dbReference type="EMBL" id="CAG8849727.1"/>
    </source>
</evidence>
<protein>
    <submittedName>
        <fullName evidence="1">11194_t:CDS:1</fullName>
    </submittedName>
</protein>
<gene>
    <name evidence="1" type="ORF">RPERSI_LOCUS35741</name>
</gene>
<organism evidence="1 2">
    <name type="scientific">Racocetra persica</name>
    <dbReference type="NCBI Taxonomy" id="160502"/>
    <lineage>
        <taxon>Eukaryota</taxon>
        <taxon>Fungi</taxon>
        <taxon>Fungi incertae sedis</taxon>
        <taxon>Mucoromycota</taxon>
        <taxon>Glomeromycotina</taxon>
        <taxon>Glomeromycetes</taxon>
        <taxon>Diversisporales</taxon>
        <taxon>Gigasporaceae</taxon>
        <taxon>Racocetra</taxon>
    </lineage>
</organism>
<accession>A0ACA9SWH1</accession>
<evidence type="ECO:0000313" key="2">
    <source>
        <dbReference type="Proteomes" id="UP000789920"/>
    </source>
</evidence>
<sequence>RTVIDKDDSNSVPTMITASHQALPSNLFYFNSTVTPAQGFHQSFKTSITLSASQPNCEFYILHIFPNSFLVDTYQINELFSDSHVQIFGEKDLENPVGVTSLKWGSMVLAKEHLVRQDN</sequence>
<reference evidence="1" key="1">
    <citation type="submission" date="2021-06" db="EMBL/GenBank/DDBJ databases">
        <authorList>
            <person name="Kallberg Y."/>
            <person name="Tangrot J."/>
            <person name="Rosling A."/>
        </authorList>
    </citation>
    <scope>NUCLEOTIDE SEQUENCE</scope>
    <source>
        <strain evidence="1">MA461A</strain>
    </source>
</reference>
<name>A0ACA9SWH1_9GLOM</name>
<proteinExistence type="predicted"/>
<keyword evidence="2" id="KW-1185">Reference proteome</keyword>
<dbReference type="Proteomes" id="UP000789920">
    <property type="component" value="Unassembled WGS sequence"/>
</dbReference>
<dbReference type="EMBL" id="CAJVQC010167069">
    <property type="protein sequence ID" value="CAG8849727.1"/>
    <property type="molecule type" value="Genomic_DNA"/>
</dbReference>